<evidence type="ECO:0000256" key="3">
    <source>
        <dbReference type="ARBA" id="ARBA00022475"/>
    </source>
</evidence>
<feature type="transmembrane region" description="Helical" evidence="7">
    <location>
        <begin position="83"/>
        <end position="102"/>
    </location>
</feature>
<comment type="similarity">
    <text evidence="2">Belongs to the DoxX family.</text>
</comment>
<dbReference type="InterPro" id="IPR032808">
    <property type="entry name" value="DoxX"/>
</dbReference>
<sequence>MKTIKTLNKWANAHTYLPLDLVRVALGVFLFIKGINFMGNSEMLMELFKPIQNMAGGMLVIHYVAPAHFIGGILIATGLLTRWAILAQLPILIGAIIINFVGDMNSNNLILALITLLACLFFLLYGSGKNSLDYYFKMQQ</sequence>
<keyword evidence="5 7" id="KW-1133">Transmembrane helix</keyword>
<dbReference type="Pfam" id="PF07681">
    <property type="entry name" value="DoxX"/>
    <property type="match status" value="1"/>
</dbReference>
<evidence type="ECO:0000256" key="1">
    <source>
        <dbReference type="ARBA" id="ARBA00004651"/>
    </source>
</evidence>
<feature type="transmembrane region" description="Helical" evidence="7">
    <location>
        <begin position="108"/>
        <end position="128"/>
    </location>
</feature>
<dbReference type="PANTHER" id="PTHR33452">
    <property type="entry name" value="OXIDOREDUCTASE CATD-RELATED"/>
    <property type="match status" value="1"/>
</dbReference>
<evidence type="ECO:0000256" key="4">
    <source>
        <dbReference type="ARBA" id="ARBA00022692"/>
    </source>
</evidence>
<keyword evidence="9" id="KW-1185">Reference proteome</keyword>
<evidence type="ECO:0000256" key="7">
    <source>
        <dbReference type="SAM" id="Phobius"/>
    </source>
</evidence>
<feature type="transmembrane region" description="Helical" evidence="7">
    <location>
        <begin position="21"/>
        <end position="39"/>
    </location>
</feature>
<protein>
    <submittedName>
        <fullName evidence="8">DoxX family protein</fullName>
    </submittedName>
</protein>
<comment type="caution">
    <text evidence="8">The sequence shown here is derived from an EMBL/GenBank/DDBJ whole genome shotgun (WGS) entry which is preliminary data.</text>
</comment>
<feature type="transmembrane region" description="Helical" evidence="7">
    <location>
        <begin position="59"/>
        <end position="76"/>
    </location>
</feature>
<evidence type="ECO:0000256" key="5">
    <source>
        <dbReference type="ARBA" id="ARBA00022989"/>
    </source>
</evidence>
<evidence type="ECO:0000313" key="9">
    <source>
        <dbReference type="Proteomes" id="UP001500433"/>
    </source>
</evidence>
<dbReference type="RefSeq" id="WP_345274420.1">
    <property type="nucleotide sequence ID" value="NZ_BAABJH010000006.1"/>
</dbReference>
<dbReference type="Proteomes" id="UP001500433">
    <property type="component" value="Unassembled WGS sequence"/>
</dbReference>
<evidence type="ECO:0000313" key="8">
    <source>
        <dbReference type="EMBL" id="GAA4898474.1"/>
    </source>
</evidence>
<comment type="subcellular location">
    <subcellularLocation>
        <location evidence="1">Cell membrane</location>
        <topology evidence="1">Multi-pass membrane protein</topology>
    </subcellularLocation>
</comment>
<accession>A0ABP9FDE7</accession>
<keyword evidence="6 7" id="KW-0472">Membrane</keyword>
<evidence type="ECO:0000256" key="2">
    <source>
        <dbReference type="ARBA" id="ARBA00006679"/>
    </source>
</evidence>
<proteinExistence type="inferred from homology"/>
<dbReference type="InterPro" id="IPR051907">
    <property type="entry name" value="DoxX-like_oxidoreductase"/>
</dbReference>
<name>A0ABP9FDE7_9FLAO</name>
<organism evidence="8 9">
    <name type="scientific">Flaviramulus aquimarinus</name>
    <dbReference type="NCBI Taxonomy" id="1170456"/>
    <lineage>
        <taxon>Bacteria</taxon>
        <taxon>Pseudomonadati</taxon>
        <taxon>Bacteroidota</taxon>
        <taxon>Flavobacteriia</taxon>
        <taxon>Flavobacteriales</taxon>
        <taxon>Flavobacteriaceae</taxon>
        <taxon>Flaviramulus</taxon>
    </lineage>
</organism>
<evidence type="ECO:0000256" key="6">
    <source>
        <dbReference type="ARBA" id="ARBA00023136"/>
    </source>
</evidence>
<gene>
    <name evidence="8" type="ORF">GCM10023311_24260</name>
</gene>
<reference evidence="9" key="1">
    <citation type="journal article" date="2019" name="Int. J. Syst. Evol. Microbiol.">
        <title>The Global Catalogue of Microorganisms (GCM) 10K type strain sequencing project: providing services to taxonomists for standard genome sequencing and annotation.</title>
        <authorList>
            <consortium name="The Broad Institute Genomics Platform"/>
            <consortium name="The Broad Institute Genome Sequencing Center for Infectious Disease"/>
            <person name="Wu L."/>
            <person name="Ma J."/>
        </authorList>
    </citation>
    <scope>NUCLEOTIDE SEQUENCE [LARGE SCALE GENOMIC DNA]</scope>
    <source>
        <strain evidence="9">JCM 18274</strain>
    </source>
</reference>
<dbReference type="EMBL" id="BAABJH010000006">
    <property type="protein sequence ID" value="GAA4898474.1"/>
    <property type="molecule type" value="Genomic_DNA"/>
</dbReference>
<keyword evidence="3" id="KW-1003">Cell membrane</keyword>
<keyword evidence="4 7" id="KW-0812">Transmembrane</keyword>
<dbReference type="PANTHER" id="PTHR33452:SF1">
    <property type="entry name" value="INNER MEMBRANE PROTEIN YPHA-RELATED"/>
    <property type="match status" value="1"/>
</dbReference>